<evidence type="ECO:0000313" key="12">
    <source>
        <dbReference type="Proteomes" id="UP001595690"/>
    </source>
</evidence>
<evidence type="ECO:0000256" key="1">
    <source>
        <dbReference type="ARBA" id="ARBA00004613"/>
    </source>
</evidence>
<dbReference type="RefSeq" id="WP_382377358.1">
    <property type="nucleotide sequence ID" value="NZ_JBHRZI010000027.1"/>
</dbReference>
<name>A0ABV8C1H0_9PSEU</name>
<evidence type="ECO:0000256" key="6">
    <source>
        <dbReference type="ARBA" id="ARBA00022900"/>
    </source>
</evidence>
<dbReference type="SUPFAM" id="SSF55399">
    <property type="entry name" value="Subtilisin inhibitor"/>
    <property type="match status" value="1"/>
</dbReference>
<dbReference type="EMBL" id="JBHRZI010000027">
    <property type="protein sequence ID" value="MFC3895828.1"/>
    <property type="molecule type" value="Genomic_DNA"/>
</dbReference>
<protein>
    <submittedName>
        <fullName evidence="11">Subtilase-type protease inhibitor</fullName>
    </submittedName>
</protein>
<keyword evidence="9" id="KW-0732">Signal</keyword>
<comment type="similarity">
    <text evidence="2 8">Belongs to the protease inhibitor I16 (SSI) family.</text>
</comment>
<dbReference type="InterPro" id="IPR000691">
    <property type="entry name" value="Prot_inh_I16_SSI"/>
</dbReference>
<reference evidence="12" key="1">
    <citation type="journal article" date="2019" name="Int. J. Syst. Evol. Microbiol.">
        <title>The Global Catalogue of Microorganisms (GCM) 10K type strain sequencing project: providing services to taxonomists for standard genome sequencing and annotation.</title>
        <authorList>
            <consortium name="The Broad Institute Genomics Platform"/>
            <consortium name="The Broad Institute Genome Sequencing Center for Infectious Disease"/>
            <person name="Wu L."/>
            <person name="Ma J."/>
        </authorList>
    </citation>
    <scope>NUCLEOTIDE SEQUENCE [LARGE SCALE GENOMIC DNA]</scope>
    <source>
        <strain evidence="12">CGMCC 4.7405</strain>
    </source>
</reference>
<evidence type="ECO:0000256" key="4">
    <source>
        <dbReference type="ARBA" id="ARBA00022525"/>
    </source>
</evidence>
<comment type="subunit">
    <text evidence="3">Homodimer.</text>
</comment>
<comment type="caution">
    <text evidence="11">The sequence shown here is derived from an EMBL/GenBank/DDBJ whole genome shotgun (WGS) entry which is preliminary data.</text>
</comment>
<evidence type="ECO:0000259" key="10">
    <source>
        <dbReference type="Pfam" id="PF00720"/>
    </source>
</evidence>
<feature type="chain" id="PRO_5047185040" evidence="9">
    <location>
        <begin position="28"/>
        <end position="131"/>
    </location>
</feature>
<evidence type="ECO:0000256" key="2">
    <source>
        <dbReference type="ARBA" id="ARBA00010472"/>
    </source>
</evidence>
<dbReference type="Gene3D" id="3.30.350.10">
    <property type="entry name" value="Subtilisin inhibitor-like"/>
    <property type="match status" value="1"/>
</dbReference>
<feature type="domain" description="Subtilisin inhibitor" evidence="10">
    <location>
        <begin position="31"/>
        <end position="114"/>
    </location>
</feature>
<dbReference type="Pfam" id="PF00720">
    <property type="entry name" value="SSI"/>
    <property type="match status" value="1"/>
</dbReference>
<sequence length="131" mass="13632">MNSKRIVTMSALACAGLVFPLAGTAAAADGELTMTVTSGDQSAARVLTLTCDPDGGEHPNADAACAEIEAADGDFSALPGEPSLFCTLEYDPVTVTATGTWRGRTVNYEQTFPNTCELIRATGSVFVPELR</sequence>
<dbReference type="PRINTS" id="PR00294">
    <property type="entry name" value="SSBTLNINHBTR"/>
</dbReference>
<evidence type="ECO:0000256" key="8">
    <source>
        <dbReference type="RuleBase" id="RU003471"/>
    </source>
</evidence>
<evidence type="ECO:0000256" key="7">
    <source>
        <dbReference type="ARBA" id="ARBA00023157"/>
    </source>
</evidence>
<keyword evidence="4" id="KW-0964">Secreted</keyword>
<evidence type="ECO:0000256" key="5">
    <source>
        <dbReference type="ARBA" id="ARBA00022690"/>
    </source>
</evidence>
<comment type="subcellular location">
    <subcellularLocation>
        <location evidence="1">Secreted</location>
    </subcellularLocation>
</comment>
<dbReference type="InterPro" id="IPR036819">
    <property type="entry name" value="Subtilisin_inhibitor-like_sf"/>
</dbReference>
<keyword evidence="6 8" id="KW-0722">Serine protease inhibitor</keyword>
<keyword evidence="5 8" id="KW-0646">Protease inhibitor</keyword>
<evidence type="ECO:0000256" key="3">
    <source>
        <dbReference type="ARBA" id="ARBA00011738"/>
    </source>
</evidence>
<keyword evidence="7" id="KW-1015">Disulfide bond</keyword>
<organism evidence="11 12">
    <name type="scientific">Lentzea rhizosphaerae</name>
    <dbReference type="NCBI Taxonomy" id="2041025"/>
    <lineage>
        <taxon>Bacteria</taxon>
        <taxon>Bacillati</taxon>
        <taxon>Actinomycetota</taxon>
        <taxon>Actinomycetes</taxon>
        <taxon>Pseudonocardiales</taxon>
        <taxon>Pseudonocardiaceae</taxon>
        <taxon>Lentzea</taxon>
    </lineage>
</organism>
<dbReference type="GO" id="GO:0030414">
    <property type="term" value="F:peptidase inhibitor activity"/>
    <property type="evidence" value="ECO:0007669"/>
    <property type="project" value="UniProtKB-KW"/>
</dbReference>
<evidence type="ECO:0000313" key="11">
    <source>
        <dbReference type="EMBL" id="MFC3895828.1"/>
    </source>
</evidence>
<proteinExistence type="inferred from homology"/>
<accession>A0ABV8C1H0</accession>
<evidence type="ECO:0000256" key="9">
    <source>
        <dbReference type="SAM" id="SignalP"/>
    </source>
</evidence>
<feature type="signal peptide" evidence="9">
    <location>
        <begin position="1"/>
        <end position="27"/>
    </location>
</feature>
<dbReference type="InterPro" id="IPR023549">
    <property type="entry name" value="Subtilisin_inhibitor"/>
</dbReference>
<keyword evidence="12" id="KW-1185">Reference proteome</keyword>
<dbReference type="Proteomes" id="UP001595690">
    <property type="component" value="Unassembled WGS sequence"/>
</dbReference>
<gene>
    <name evidence="11" type="ORF">ACFOWZ_30490</name>
</gene>